<gene>
    <name evidence="2" type="ORF">VFPPC_12851</name>
</gene>
<dbReference type="GO" id="GO:0006368">
    <property type="term" value="P:transcription elongation by RNA polymerase II"/>
    <property type="evidence" value="ECO:0007669"/>
    <property type="project" value="InterPro"/>
</dbReference>
<dbReference type="KEGG" id="pchm:VFPPC_12851"/>
<dbReference type="PANTHER" id="PTHR15141">
    <property type="entry name" value="TRANSCRIPTION ELONGATION FACTOR B POLYPEPTIDE 3"/>
    <property type="match status" value="1"/>
</dbReference>
<dbReference type="OrthoDB" id="21513at2759"/>
<evidence type="ECO:0000256" key="1">
    <source>
        <dbReference type="SAM" id="MobiDB-lite"/>
    </source>
</evidence>
<accession>A0A179G6I4</accession>
<dbReference type="GeneID" id="28854622"/>
<dbReference type="RefSeq" id="XP_018148862.1">
    <property type="nucleotide sequence ID" value="XM_018290628.1"/>
</dbReference>
<dbReference type="InterPro" id="IPR010684">
    <property type="entry name" value="RNA_pol_II_trans_fac_SIII_A"/>
</dbReference>
<feature type="region of interest" description="Disordered" evidence="1">
    <location>
        <begin position="192"/>
        <end position="403"/>
    </location>
</feature>
<evidence type="ECO:0000313" key="3">
    <source>
        <dbReference type="Proteomes" id="UP000078397"/>
    </source>
</evidence>
<comment type="caution">
    <text evidence="2">The sequence shown here is derived from an EMBL/GenBank/DDBJ whole genome shotgun (WGS) entry which is preliminary data.</text>
</comment>
<dbReference type="GO" id="GO:0070449">
    <property type="term" value="C:elongin complex"/>
    <property type="evidence" value="ECO:0007669"/>
    <property type="project" value="InterPro"/>
</dbReference>
<dbReference type="Gene3D" id="6.10.250.3180">
    <property type="match status" value="1"/>
</dbReference>
<feature type="compositionally biased region" description="Low complexity" evidence="1">
    <location>
        <begin position="367"/>
        <end position="380"/>
    </location>
</feature>
<evidence type="ECO:0000313" key="2">
    <source>
        <dbReference type="EMBL" id="OAQ72779.1"/>
    </source>
</evidence>
<dbReference type="Proteomes" id="UP000078397">
    <property type="component" value="Unassembled WGS sequence"/>
</dbReference>
<dbReference type="Pfam" id="PF06881">
    <property type="entry name" value="Elongin_A"/>
    <property type="match status" value="1"/>
</dbReference>
<dbReference type="EMBL" id="LSBJ02000001">
    <property type="protein sequence ID" value="OAQ72779.1"/>
    <property type="molecule type" value="Genomic_DNA"/>
</dbReference>
<organism evidence="2 3">
    <name type="scientific">Pochonia chlamydosporia 170</name>
    <dbReference type="NCBI Taxonomy" id="1380566"/>
    <lineage>
        <taxon>Eukaryota</taxon>
        <taxon>Fungi</taxon>
        <taxon>Dikarya</taxon>
        <taxon>Ascomycota</taxon>
        <taxon>Pezizomycotina</taxon>
        <taxon>Sordariomycetes</taxon>
        <taxon>Hypocreomycetidae</taxon>
        <taxon>Hypocreales</taxon>
        <taxon>Clavicipitaceae</taxon>
        <taxon>Pochonia</taxon>
    </lineage>
</organism>
<name>A0A179G6I4_METCM</name>
<feature type="compositionally biased region" description="Acidic residues" evidence="1">
    <location>
        <begin position="249"/>
        <end position="262"/>
    </location>
</feature>
<keyword evidence="3" id="KW-1185">Reference proteome</keyword>
<reference evidence="2 3" key="1">
    <citation type="journal article" date="2016" name="PLoS Pathog.">
        <title>Biosynthesis of antibiotic leucinostatins in bio-control fungus Purpureocillium lilacinum and their inhibition on phytophthora revealed by genome mining.</title>
        <authorList>
            <person name="Wang G."/>
            <person name="Liu Z."/>
            <person name="Lin R."/>
            <person name="Li E."/>
            <person name="Mao Z."/>
            <person name="Ling J."/>
            <person name="Yang Y."/>
            <person name="Yin W.B."/>
            <person name="Xie B."/>
        </authorList>
    </citation>
    <scope>NUCLEOTIDE SEQUENCE [LARGE SCALE GENOMIC DNA]</scope>
    <source>
        <strain evidence="2">170</strain>
    </source>
</reference>
<dbReference type="PANTHER" id="PTHR15141:SF76">
    <property type="entry name" value="TRANSCRIPTION ELONGATION FACTOR B POLYPEPTIDE 3"/>
    <property type="match status" value="1"/>
</dbReference>
<dbReference type="STRING" id="1380566.A0A179G6I4"/>
<feature type="compositionally biased region" description="Low complexity" evidence="1">
    <location>
        <begin position="302"/>
        <end position="319"/>
    </location>
</feature>
<proteinExistence type="predicted"/>
<dbReference type="InterPro" id="IPR051870">
    <property type="entry name" value="Elongin-A_domain"/>
</dbReference>
<dbReference type="AlphaFoldDB" id="A0A179G6I4"/>
<protein>
    <submittedName>
        <fullName evidence="2">RNA polymerase II transcription factor SIII (Elongin) subunit A</fullName>
    </submittedName>
</protein>
<sequence>MPVKSLVDLATAACLKNLKELGSIGDYLPYDAVRHILLKIDSAHQLRQIELNSPQIQGLTGEIWLKLIEKDFPLEYKAKAYKPQNPDKWYRVWAKYKAEHDTALQESEDKLKNALAGLKQDKEKNTSRIIENKLLPKSVKLGGGKKLFSGPREAYSNHLSFNSGSRTKTVNGASVMRKVRREVKEIATIHGALSRPMNTPTRVSQMKKAPESMVNDYRRSSQPQYRPTAVSPEPPSAMAEHEERATFISDEEEDDDVFDDDEMSKLPTRPAKPVKKPVAQSAATSLLKRKPQAPSSSSTTVKRVSAPAAASSPVKRSSSLANKFKRPVVKSPPQSPPSPPRSQAKSSAIHQSNSAQRAEVPSPPLPATAGSSSPPSAESLPAPPQIVSRKRKAVDIFMRPKKR</sequence>